<dbReference type="Pfam" id="PF20083">
    <property type="entry name" value="DUF6477"/>
    <property type="match status" value="1"/>
</dbReference>
<proteinExistence type="predicted"/>
<name>A0A1G5Q9G1_9RHOB</name>
<dbReference type="RefSeq" id="WP_198511968.1">
    <property type="nucleotide sequence ID" value="NZ_CANLDO010000003.1"/>
</dbReference>
<gene>
    <name evidence="1" type="ORF">SAMN04488118_103243</name>
</gene>
<reference evidence="1 2" key="1">
    <citation type="submission" date="2016-10" db="EMBL/GenBank/DDBJ databases">
        <authorList>
            <person name="de Groot N.N."/>
        </authorList>
    </citation>
    <scope>NUCLEOTIDE SEQUENCE [LARGE SCALE GENOMIC DNA]</scope>
    <source>
        <strain evidence="1 2">U95</strain>
    </source>
</reference>
<accession>A0A1G5Q9G1</accession>
<dbReference type="InterPro" id="IPR045516">
    <property type="entry name" value="DUF6477"/>
</dbReference>
<organism evidence="1 2">
    <name type="scientific">Epibacterium ulvae</name>
    <dbReference type="NCBI Taxonomy" id="1156985"/>
    <lineage>
        <taxon>Bacteria</taxon>
        <taxon>Pseudomonadati</taxon>
        <taxon>Pseudomonadota</taxon>
        <taxon>Alphaproteobacteria</taxon>
        <taxon>Rhodobacterales</taxon>
        <taxon>Roseobacteraceae</taxon>
        <taxon>Epibacterium</taxon>
    </lineage>
</organism>
<dbReference type="Proteomes" id="UP000198767">
    <property type="component" value="Unassembled WGS sequence"/>
</dbReference>
<evidence type="ECO:0000313" key="2">
    <source>
        <dbReference type="Proteomes" id="UP000198767"/>
    </source>
</evidence>
<dbReference type="STRING" id="1156985.SAMN04488118_103243"/>
<evidence type="ECO:0000313" key="1">
    <source>
        <dbReference type="EMBL" id="SCZ58216.1"/>
    </source>
</evidence>
<sequence length="138" mass="15632">MQDLTTRLSALSRPRLLVRAARMGAEHYQRTHSLAKLLPSSERLRPAAIVTQLLDLEHAYNKKRLTNDIGYHFTRHIEILIALQAEARLFHAQRAGSHQINRATKNGPQEEAVDHQSIRFALNSYENASGMDAFFSAT</sequence>
<protein>
    <submittedName>
        <fullName evidence="1">Uncharacterized protein</fullName>
    </submittedName>
</protein>
<dbReference type="AlphaFoldDB" id="A0A1G5Q9G1"/>
<keyword evidence="2" id="KW-1185">Reference proteome</keyword>
<dbReference type="EMBL" id="FMWG01000003">
    <property type="protein sequence ID" value="SCZ58216.1"/>
    <property type="molecule type" value="Genomic_DNA"/>
</dbReference>